<keyword evidence="3" id="KW-1185">Reference proteome</keyword>
<reference evidence="2" key="1">
    <citation type="submission" date="2022-01" db="EMBL/GenBank/DDBJ databases">
        <authorList>
            <person name="Jo J.-H."/>
            <person name="Im W.-T."/>
        </authorList>
    </citation>
    <scope>NUCLEOTIDE SEQUENCE</scope>
    <source>
        <strain evidence="2">NA20</strain>
    </source>
</reference>
<name>A0ABS9KSF0_9BACT</name>
<evidence type="ECO:0000313" key="2">
    <source>
        <dbReference type="EMBL" id="MCG2615252.1"/>
    </source>
</evidence>
<keyword evidence="1" id="KW-1133">Transmembrane helix</keyword>
<organism evidence="2 3">
    <name type="scientific">Terrimonas ginsenosidimutans</name>
    <dbReference type="NCBI Taxonomy" id="2908004"/>
    <lineage>
        <taxon>Bacteria</taxon>
        <taxon>Pseudomonadati</taxon>
        <taxon>Bacteroidota</taxon>
        <taxon>Chitinophagia</taxon>
        <taxon>Chitinophagales</taxon>
        <taxon>Chitinophagaceae</taxon>
        <taxon>Terrimonas</taxon>
    </lineage>
</organism>
<protein>
    <recommendedName>
        <fullName evidence="4">DUF748 domain-containing protein</fullName>
    </recommendedName>
</protein>
<dbReference type="Proteomes" id="UP001165367">
    <property type="component" value="Unassembled WGS sequence"/>
</dbReference>
<comment type="caution">
    <text evidence="2">The sequence shown here is derived from an EMBL/GenBank/DDBJ whole genome shotgun (WGS) entry which is preliminary data.</text>
</comment>
<dbReference type="RefSeq" id="WP_237872435.1">
    <property type="nucleotide sequence ID" value="NZ_JAKLTR010000007.1"/>
</dbReference>
<keyword evidence="1" id="KW-0812">Transmembrane</keyword>
<evidence type="ECO:0008006" key="4">
    <source>
        <dbReference type="Google" id="ProtNLM"/>
    </source>
</evidence>
<feature type="transmembrane region" description="Helical" evidence="1">
    <location>
        <begin position="47"/>
        <end position="68"/>
    </location>
</feature>
<gene>
    <name evidence="2" type="ORF">LZZ85_13205</name>
</gene>
<accession>A0ABS9KSF0</accession>
<keyword evidence="1" id="KW-0472">Membrane</keyword>
<evidence type="ECO:0000256" key="1">
    <source>
        <dbReference type="SAM" id="Phobius"/>
    </source>
</evidence>
<feature type="transmembrane region" description="Helical" evidence="1">
    <location>
        <begin position="7"/>
        <end position="27"/>
    </location>
</feature>
<dbReference type="EMBL" id="JAKLTR010000007">
    <property type="protein sequence ID" value="MCG2615252.1"/>
    <property type="molecule type" value="Genomic_DNA"/>
</dbReference>
<evidence type="ECO:0000313" key="3">
    <source>
        <dbReference type="Proteomes" id="UP001165367"/>
    </source>
</evidence>
<proteinExistence type="predicted"/>
<sequence>MDNIFEIAAKISTPLGLGGLALAGVIYVSSQFANGKSNQNETVVKYLYRLALLCICLGFAGWVLQLVFPSKAKKFVTVNLYLDNHPAQNVLIKGNNLEDNKSTNIYGSVELEMRKFPEDSLILLTMHSIELNIDTTIQAKYQPTLSFFLQPSSRPVGKKYKINLNIYQNDRPVMGVMVNIDNARASGTSDQFGAVQLEFDNVPPNTPLHFSLTNKDHGIDTTMDIMFEPSIAIHLKKPINVPSGLVQKSPAFYEHLEELENRIYRMEAVMKFINASPADSMKQYHSHGLNAVFNGAKGWYQPASPQFAEVPLTAIVSWFRTNGYSNTLADKILSEVREAPERLQTNGIYRYKETSEFIRSMKAYRAVFAK</sequence>